<dbReference type="PANTHER" id="PTHR48081">
    <property type="entry name" value="AB HYDROLASE SUPERFAMILY PROTEIN C4A8.06C"/>
    <property type="match status" value="1"/>
</dbReference>
<evidence type="ECO:0000259" key="2">
    <source>
        <dbReference type="Pfam" id="PF20434"/>
    </source>
</evidence>
<protein>
    <submittedName>
        <fullName evidence="3">Acetyl esterase/lipase</fullName>
    </submittedName>
</protein>
<dbReference type="SUPFAM" id="SSF53474">
    <property type="entry name" value="alpha/beta-Hydrolases"/>
    <property type="match status" value="1"/>
</dbReference>
<dbReference type="AlphaFoldDB" id="A0A1N7J8N1"/>
<dbReference type="Gene3D" id="3.40.50.1820">
    <property type="entry name" value="alpha/beta hydrolase"/>
    <property type="match status" value="1"/>
</dbReference>
<evidence type="ECO:0000313" key="4">
    <source>
        <dbReference type="Proteomes" id="UP000185639"/>
    </source>
</evidence>
<dbReference type="EMBL" id="FTOH01000001">
    <property type="protein sequence ID" value="SIS45703.1"/>
    <property type="molecule type" value="Genomic_DNA"/>
</dbReference>
<proteinExistence type="predicted"/>
<keyword evidence="4" id="KW-1185">Reference proteome</keyword>
<reference evidence="4" key="1">
    <citation type="submission" date="2017-01" db="EMBL/GenBank/DDBJ databases">
        <authorList>
            <person name="Varghese N."/>
            <person name="Submissions S."/>
        </authorList>
    </citation>
    <scope>NUCLEOTIDE SEQUENCE [LARGE SCALE GENOMIC DNA]</scope>
    <source>
        <strain evidence="4">DSM 24913</strain>
    </source>
</reference>
<keyword evidence="1" id="KW-0378">Hydrolase</keyword>
<name>A0A1N7J8N1_9GAMM</name>
<evidence type="ECO:0000256" key="1">
    <source>
        <dbReference type="ARBA" id="ARBA00022801"/>
    </source>
</evidence>
<dbReference type="InterPro" id="IPR050300">
    <property type="entry name" value="GDXG_lipolytic_enzyme"/>
</dbReference>
<dbReference type="GO" id="GO:0016787">
    <property type="term" value="F:hydrolase activity"/>
    <property type="evidence" value="ECO:0007669"/>
    <property type="project" value="UniProtKB-KW"/>
</dbReference>
<dbReference type="STRING" id="484498.SAMN05421686_101481"/>
<organism evidence="3 4">
    <name type="scientific">Thalassolituus maritimus</name>
    <dbReference type="NCBI Taxonomy" id="484498"/>
    <lineage>
        <taxon>Bacteria</taxon>
        <taxon>Pseudomonadati</taxon>
        <taxon>Pseudomonadota</taxon>
        <taxon>Gammaproteobacteria</taxon>
        <taxon>Oceanospirillales</taxon>
        <taxon>Oceanospirillaceae</taxon>
        <taxon>Thalassolituus</taxon>
    </lineage>
</organism>
<dbReference type="Proteomes" id="UP000185639">
    <property type="component" value="Unassembled WGS sequence"/>
</dbReference>
<dbReference type="InterPro" id="IPR029058">
    <property type="entry name" value="AB_hydrolase_fold"/>
</dbReference>
<dbReference type="Pfam" id="PF20434">
    <property type="entry name" value="BD-FAE"/>
    <property type="match status" value="1"/>
</dbReference>
<sequence length="291" mass="32669">MKKLIWLPIASILSACSPLGLVNGISNVYNADLRKDIAYGEHERHKLDLYLPEKKERRPPEEKTPVILFFYGGSWNSGSRSDYRFVGRRLASEGYIVAVADYRLYPEVRYPEFLYDSAGAVRKLSEIIRSGDLQEYNPDPRMTLVGHSAGAYNAAMMALDKTWLGRENLDRSDVLNGWVGIAGPYDLYPIKIEEVRPVFFHPDYPPDSNPIEFASEAVVPALLLVPENDDLVDPQRNSFAMADKLQEAGKDVAIQQLEGTSHVTIIGTMSPLLFFKASSAEPVIEFVETLR</sequence>
<gene>
    <name evidence="3" type="ORF">SAMN05421686_101481</name>
</gene>
<dbReference type="OrthoDB" id="9771666at2"/>
<dbReference type="PROSITE" id="PS51257">
    <property type="entry name" value="PROKAR_LIPOPROTEIN"/>
    <property type="match status" value="1"/>
</dbReference>
<dbReference type="PANTHER" id="PTHR48081:SF33">
    <property type="entry name" value="KYNURENINE FORMAMIDASE"/>
    <property type="match status" value="1"/>
</dbReference>
<accession>A0A1N7J8N1</accession>
<feature type="domain" description="BD-FAE-like" evidence="2">
    <location>
        <begin position="47"/>
        <end position="233"/>
    </location>
</feature>
<evidence type="ECO:0000313" key="3">
    <source>
        <dbReference type="EMBL" id="SIS45703.1"/>
    </source>
</evidence>
<dbReference type="InterPro" id="IPR049492">
    <property type="entry name" value="BD-FAE-like_dom"/>
</dbReference>